<dbReference type="Pfam" id="PF00534">
    <property type="entry name" value="Glycos_transf_1"/>
    <property type="match status" value="1"/>
</dbReference>
<evidence type="ECO:0000313" key="4">
    <source>
        <dbReference type="Proteomes" id="UP000051311"/>
    </source>
</evidence>
<dbReference type="InterPro" id="IPR001296">
    <property type="entry name" value="Glyco_trans_1"/>
</dbReference>
<organism evidence="3 4">
    <name type="scientific">Lactobacillus gallinarum DSM 10532 = JCM 2011</name>
    <dbReference type="NCBI Taxonomy" id="1423748"/>
    <lineage>
        <taxon>Bacteria</taxon>
        <taxon>Bacillati</taxon>
        <taxon>Bacillota</taxon>
        <taxon>Bacilli</taxon>
        <taxon>Lactobacillales</taxon>
        <taxon>Lactobacillaceae</taxon>
        <taxon>Lactobacillus</taxon>
    </lineage>
</organism>
<name>A0A0R1P5L2_9LACO</name>
<sequence length="361" mass="41211">MIRVLHSELQSNVGGIEAFLLNLTKTIDRTNLQFDFLMRGDNSYLETTLKNYGANIYKVPSGMSNYYKFVKNILVKNNYDFVHVHKNSAANIALPLMVKKFTNAKLIVHSHNTSPSSGSKIAIMLHKINRNKLMQLSDYRFACSDTAAEWMFGDDYTDKQVKIIKNGIITKDYVYDPKVREQMRQQLNLEGKFVIGDVGAFREQKNHKFLLDIFSQLDIPNAELVLVGDGNLREKIETRTKELGIQNKVKFLGSRNDINRVLQGFDLFVMPSLWEGLSVSAVEAQASGLRLILSKNVSHSIKVTSNVQFLNLNNIDVWINEIKKASTATYKRKDESESIVKSGYDMSETSSYLRKIYQEKQ</sequence>
<dbReference type="OrthoDB" id="9804196at2"/>
<dbReference type="PATRIC" id="fig|1423748.3.peg.1101"/>
<dbReference type="eggNOG" id="COG0438">
    <property type="taxonomic scope" value="Bacteria"/>
</dbReference>
<evidence type="ECO:0000313" key="3">
    <source>
        <dbReference type="EMBL" id="KRL25652.1"/>
    </source>
</evidence>
<dbReference type="Proteomes" id="UP000051311">
    <property type="component" value="Unassembled WGS sequence"/>
</dbReference>
<dbReference type="CDD" id="cd03812">
    <property type="entry name" value="GT4_CapH-like"/>
    <property type="match status" value="1"/>
</dbReference>
<protein>
    <recommendedName>
        <fullName evidence="5">Glycosyltransferase</fullName>
    </recommendedName>
</protein>
<dbReference type="AlphaFoldDB" id="A0A0R1P5L2"/>
<dbReference type="SUPFAM" id="SSF53756">
    <property type="entry name" value="UDP-Glycosyltransferase/glycogen phosphorylase"/>
    <property type="match status" value="1"/>
</dbReference>
<dbReference type="STRING" id="1423748.FC37_GL001051"/>
<dbReference type="InterPro" id="IPR028098">
    <property type="entry name" value="Glyco_trans_4-like_N"/>
</dbReference>
<dbReference type="Pfam" id="PF13439">
    <property type="entry name" value="Glyco_transf_4"/>
    <property type="match status" value="1"/>
</dbReference>
<evidence type="ECO:0000259" key="2">
    <source>
        <dbReference type="Pfam" id="PF13439"/>
    </source>
</evidence>
<feature type="domain" description="Glycosyltransferase subfamily 4-like N-terminal" evidence="2">
    <location>
        <begin position="13"/>
        <end position="170"/>
    </location>
</feature>
<evidence type="ECO:0008006" key="5">
    <source>
        <dbReference type="Google" id="ProtNLM"/>
    </source>
</evidence>
<dbReference type="Gene3D" id="3.40.50.2000">
    <property type="entry name" value="Glycogen Phosphorylase B"/>
    <property type="match status" value="2"/>
</dbReference>
<dbReference type="GO" id="GO:0016757">
    <property type="term" value="F:glycosyltransferase activity"/>
    <property type="evidence" value="ECO:0007669"/>
    <property type="project" value="InterPro"/>
</dbReference>
<dbReference type="PANTHER" id="PTHR45947:SF3">
    <property type="entry name" value="SULFOQUINOVOSYL TRANSFERASE SQD2"/>
    <property type="match status" value="1"/>
</dbReference>
<accession>A0A0R1P5L2</accession>
<feature type="domain" description="Glycosyl transferase family 1" evidence="1">
    <location>
        <begin position="180"/>
        <end position="299"/>
    </location>
</feature>
<comment type="caution">
    <text evidence="3">The sequence shown here is derived from an EMBL/GenBank/DDBJ whole genome shotgun (WGS) entry which is preliminary data.</text>
</comment>
<proteinExistence type="predicted"/>
<dbReference type="PANTHER" id="PTHR45947">
    <property type="entry name" value="SULFOQUINOVOSYL TRANSFERASE SQD2"/>
    <property type="match status" value="1"/>
</dbReference>
<evidence type="ECO:0000259" key="1">
    <source>
        <dbReference type="Pfam" id="PF00534"/>
    </source>
</evidence>
<gene>
    <name evidence="3" type="ORF">FC37_GL001051</name>
</gene>
<dbReference type="InterPro" id="IPR050194">
    <property type="entry name" value="Glycosyltransferase_grp1"/>
</dbReference>
<dbReference type="RefSeq" id="WP_025006336.1">
    <property type="nucleotide sequence ID" value="NZ_AZEL01000001.1"/>
</dbReference>
<dbReference type="EMBL" id="AZEL01000001">
    <property type="protein sequence ID" value="KRL25652.1"/>
    <property type="molecule type" value="Genomic_DNA"/>
</dbReference>
<reference evidence="3 4" key="1">
    <citation type="journal article" date="2015" name="Genome Announc.">
        <title>Expanding the biotechnology potential of lactobacilli through comparative genomics of 213 strains and associated genera.</title>
        <authorList>
            <person name="Sun Z."/>
            <person name="Harris H.M."/>
            <person name="McCann A."/>
            <person name="Guo C."/>
            <person name="Argimon S."/>
            <person name="Zhang W."/>
            <person name="Yang X."/>
            <person name="Jeffery I.B."/>
            <person name="Cooney J.C."/>
            <person name="Kagawa T.F."/>
            <person name="Liu W."/>
            <person name="Song Y."/>
            <person name="Salvetti E."/>
            <person name="Wrobel A."/>
            <person name="Rasinkangas P."/>
            <person name="Parkhill J."/>
            <person name="Rea M.C."/>
            <person name="O'Sullivan O."/>
            <person name="Ritari J."/>
            <person name="Douillard F.P."/>
            <person name="Paul Ross R."/>
            <person name="Yang R."/>
            <person name="Briner A.E."/>
            <person name="Felis G.E."/>
            <person name="de Vos W.M."/>
            <person name="Barrangou R."/>
            <person name="Klaenhammer T.R."/>
            <person name="Caufield P.W."/>
            <person name="Cui Y."/>
            <person name="Zhang H."/>
            <person name="O'Toole P.W."/>
        </authorList>
    </citation>
    <scope>NUCLEOTIDE SEQUENCE [LARGE SCALE GENOMIC DNA]</scope>
    <source>
        <strain evidence="3 4">DSM 10532</strain>
    </source>
</reference>